<dbReference type="GO" id="GO:0003714">
    <property type="term" value="F:transcription corepressor activity"/>
    <property type="evidence" value="ECO:0007669"/>
    <property type="project" value="InterPro"/>
</dbReference>
<evidence type="ECO:0000313" key="3">
    <source>
        <dbReference type="Proteomes" id="UP000243975"/>
    </source>
</evidence>
<dbReference type="STRING" id="59895.A0A118JTM3"/>
<dbReference type="Pfam" id="PF23209">
    <property type="entry name" value="IDM1_C"/>
    <property type="match status" value="1"/>
</dbReference>
<accession>A0A118JTM3</accession>
<sequence>NPIVRINNRSSFKVRVKPRRLNYAGFFTAILERDDEMISIAFVWLVHGSKLAEMPVVGTREIYRRQEMCHHLLDSIEY</sequence>
<feature type="non-terminal residue" evidence="2">
    <location>
        <position position="78"/>
    </location>
</feature>
<reference evidence="2 3" key="1">
    <citation type="journal article" date="2016" name="Sci. Rep.">
        <title>The genome sequence of the outbreeding globe artichoke constructed de novo incorporating a phase-aware low-pass sequencing strategy of F1 progeny.</title>
        <authorList>
            <person name="Scaglione D."/>
            <person name="Reyes-Chin-Wo S."/>
            <person name="Acquadro A."/>
            <person name="Froenicke L."/>
            <person name="Portis E."/>
            <person name="Beitel C."/>
            <person name="Tirone M."/>
            <person name="Mauro R."/>
            <person name="Lo Monaco A."/>
            <person name="Mauromicale G."/>
            <person name="Faccioli P."/>
            <person name="Cattivelli L."/>
            <person name="Rieseberg L."/>
            <person name="Michelmore R."/>
            <person name="Lanteri S."/>
        </authorList>
    </citation>
    <scope>NUCLEOTIDE SEQUENCE [LARGE SCALE GENOMIC DNA]</scope>
    <source>
        <strain evidence="2">2C</strain>
    </source>
</reference>
<proteinExistence type="predicted"/>
<dbReference type="EMBL" id="LEKV01005137">
    <property type="protein sequence ID" value="KVH89817.1"/>
    <property type="molecule type" value="Genomic_DNA"/>
</dbReference>
<dbReference type="PANTHER" id="PTHR46309">
    <property type="entry name" value="PHD FINGER PROTEIN 12"/>
    <property type="match status" value="1"/>
</dbReference>
<feature type="domain" description="Increased DNA methylation 1 C-terminal" evidence="1">
    <location>
        <begin position="14"/>
        <end position="77"/>
    </location>
</feature>
<organism evidence="2 3">
    <name type="scientific">Cynara cardunculus var. scolymus</name>
    <name type="common">Globe artichoke</name>
    <name type="synonym">Cynara scolymus</name>
    <dbReference type="NCBI Taxonomy" id="59895"/>
    <lineage>
        <taxon>Eukaryota</taxon>
        <taxon>Viridiplantae</taxon>
        <taxon>Streptophyta</taxon>
        <taxon>Embryophyta</taxon>
        <taxon>Tracheophyta</taxon>
        <taxon>Spermatophyta</taxon>
        <taxon>Magnoliopsida</taxon>
        <taxon>eudicotyledons</taxon>
        <taxon>Gunneridae</taxon>
        <taxon>Pentapetalae</taxon>
        <taxon>asterids</taxon>
        <taxon>campanulids</taxon>
        <taxon>Asterales</taxon>
        <taxon>Asteraceae</taxon>
        <taxon>Carduoideae</taxon>
        <taxon>Cardueae</taxon>
        <taxon>Carduinae</taxon>
        <taxon>Cynara</taxon>
    </lineage>
</organism>
<feature type="non-terminal residue" evidence="2">
    <location>
        <position position="1"/>
    </location>
</feature>
<name>A0A118JTM3_CYNCS</name>
<evidence type="ECO:0000259" key="1">
    <source>
        <dbReference type="Pfam" id="PF23209"/>
    </source>
</evidence>
<protein>
    <recommendedName>
        <fullName evidence="1">Increased DNA methylation 1 C-terminal domain-containing protein</fullName>
    </recommendedName>
</protein>
<keyword evidence="3" id="KW-1185">Reference proteome</keyword>
<dbReference type="PANTHER" id="PTHR46309:SF1">
    <property type="entry name" value="PHD FINGER PROTEIN 12"/>
    <property type="match status" value="1"/>
</dbReference>
<comment type="caution">
    <text evidence="2">The sequence shown here is derived from an EMBL/GenBank/DDBJ whole genome shotgun (WGS) entry which is preliminary data.</text>
</comment>
<dbReference type="GO" id="GO:0006357">
    <property type="term" value="P:regulation of transcription by RNA polymerase II"/>
    <property type="evidence" value="ECO:0007669"/>
    <property type="project" value="TreeGrafter"/>
</dbReference>
<dbReference type="InterPro" id="IPR042163">
    <property type="entry name" value="PHF12"/>
</dbReference>
<dbReference type="InterPro" id="IPR056511">
    <property type="entry name" value="IDM1_C"/>
</dbReference>
<gene>
    <name evidence="2" type="ORF">Ccrd_008185</name>
</gene>
<dbReference type="AlphaFoldDB" id="A0A118JTM3"/>
<evidence type="ECO:0000313" key="2">
    <source>
        <dbReference type="EMBL" id="KVH89817.1"/>
    </source>
</evidence>
<dbReference type="Proteomes" id="UP000243975">
    <property type="component" value="Unassembled WGS sequence"/>
</dbReference>
<dbReference type="GO" id="GO:0005634">
    <property type="term" value="C:nucleus"/>
    <property type="evidence" value="ECO:0007669"/>
    <property type="project" value="TreeGrafter"/>
</dbReference>
<dbReference type="Gramene" id="KVH89817">
    <property type="protein sequence ID" value="KVH89817"/>
    <property type="gene ID" value="Ccrd_008185"/>
</dbReference>